<dbReference type="PANTHER" id="PTHR11926">
    <property type="entry name" value="GLUCOSYL/GLUCURONOSYL TRANSFERASES"/>
    <property type="match status" value="1"/>
</dbReference>
<dbReference type="Pfam" id="PF26168">
    <property type="entry name" value="Glyco_transf_N"/>
    <property type="match status" value="1"/>
</dbReference>
<dbReference type="OrthoDB" id="5835829at2759"/>
<reference evidence="6" key="1">
    <citation type="submission" date="2021-01" db="EMBL/GenBank/DDBJ databases">
        <title>Adiantum capillus-veneris genome.</title>
        <authorList>
            <person name="Fang Y."/>
            <person name="Liao Q."/>
        </authorList>
    </citation>
    <scope>NUCLEOTIDE SEQUENCE</scope>
    <source>
        <strain evidence="6">H3</strain>
        <tissue evidence="6">Leaf</tissue>
    </source>
</reference>
<dbReference type="SUPFAM" id="SSF53756">
    <property type="entry name" value="UDP-Glycosyltransferase/glycogen phosphorylase"/>
    <property type="match status" value="1"/>
</dbReference>
<protein>
    <recommendedName>
        <fullName evidence="4">Glycosyltransferase</fullName>
        <ecNumber evidence="4">2.4.1.-</ecNumber>
    </recommendedName>
</protein>
<evidence type="ECO:0000259" key="5">
    <source>
        <dbReference type="Pfam" id="PF26168"/>
    </source>
</evidence>
<gene>
    <name evidence="6" type="ORF">GOP47_0016443</name>
</gene>
<keyword evidence="3" id="KW-0328">Glycosyltransferase</keyword>
<comment type="caution">
    <text evidence="6">The sequence shown here is derived from an EMBL/GenBank/DDBJ whole genome shotgun (WGS) entry which is preliminary data.</text>
</comment>
<evidence type="ECO:0000256" key="3">
    <source>
        <dbReference type="RuleBase" id="RU003718"/>
    </source>
</evidence>
<evidence type="ECO:0000256" key="4">
    <source>
        <dbReference type="RuleBase" id="RU362057"/>
    </source>
</evidence>
<evidence type="ECO:0000313" key="7">
    <source>
        <dbReference type="Proteomes" id="UP000886520"/>
    </source>
</evidence>
<dbReference type="CDD" id="cd03784">
    <property type="entry name" value="GT1_Gtf-like"/>
    <property type="match status" value="1"/>
</dbReference>
<feature type="domain" description="Glycosyltransferase N-terminal" evidence="5">
    <location>
        <begin position="19"/>
        <end position="138"/>
    </location>
</feature>
<evidence type="ECO:0000256" key="2">
    <source>
        <dbReference type="ARBA" id="ARBA00022679"/>
    </source>
</evidence>
<evidence type="ECO:0000313" key="6">
    <source>
        <dbReference type="EMBL" id="KAI5068098.1"/>
    </source>
</evidence>
<dbReference type="EC" id="2.4.1.-" evidence="4"/>
<evidence type="ECO:0000256" key="1">
    <source>
        <dbReference type="ARBA" id="ARBA00009995"/>
    </source>
</evidence>
<dbReference type="Gene3D" id="3.40.50.2000">
    <property type="entry name" value="Glycogen Phosphorylase B"/>
    <property type="match status" value="2"/>
</dbReference>
<accession>A0A9D4UHN4</accession>
<dbReference type="GO" id="GO:0080043">
    <property type="term" value="F:quercetin 3-O-glucosyltransferase activity"/>
    <property type="evidence" value="ECO:0007669"/>
    <property type="project" value="TreeGrafter"/>
</dbReference>
<dbReference type="InterPro" id="IPR035595">
    <property type="entry name" value="UDP_glycos_trans_CS"/>
</dbReference>
<dbReference type="InterPro" id="IPR058980">
    <property type="entry name" value="Glyco_transf_N"/>
</dbReference>
<sequence>MQGDEEDKEKKGEKGMLHLVALPFPVQGHMAPMLQLCNLLASRGLRITFVHLQSNFSRLHFSHREQGSSDVPPPNVHHVSLPASLPGTATSNPESIRSRVRAIEQLLPSFVQLLSCLHARDRVSCIIADALMSWAHTAGSHLGIPGAALWTGTLSSCAAYCNIPLLASHGVFPIQDMVGGPEQPLRCIPKLPKIFTFADLPSFFHAATWPDDVLDFILLQMNLMNSAKWVLSNSLSLEPEKELEESMKASMPIMSIGPLVTLQHRHFFGMQVPNQLLGPHPRASLWHEDATCLEWLQGRPSLSVLYVSFGSIVAFSTEQLQEIAMGLESSQQPFLWALRPDSIEDKSEASSKYDQISRRSKVGLVVPWAPQVEVLAHASVGGFMTHCGWNSLLESILMGKPMIGFPQFAEQKMNCRLMEHWRVGMKLPVGSKGEVDREQVKSCVNLLMNNQEENAFRVACTELRAHLLNQLFDKNGPSSRNVDDFIFGLFETDRASQSRIDHTLSI</sequence>
<dbReference type="InterPro" id="IPR002213">
    <property type="entry name" value="UDP_glucos_trans"/>
</dbReference>
<dbReference type="Pfam" id="PF00201">
    <property type="entry name" value="UDPGT"/>
    <property type="match status" value="1"/>
</dbReference>
<dbReference type="GO" id="GO:0080044">
    <property type="term" value="F:quercetin 7-O-glucosyltransferase activity"/>
    <property type="evidence" value="ECO:0007669"/>
    <property type="project" value="TreeGrafter"/>
</dbReference>
<dbReference type="PROSITE" id="PS00375">
    <property type="entry name" value="UDPGT"/>
    <property type="match status" value="1"/>
</dbReference>
<proteinExistence type="inferred from homology"/>
<dbReference type="AlphaFoldDB" id="A0A9D4UHN4"/>
<organism evidence="6 7">
    <name type="scientific">Adiantum capillus-veneris</name>
    <name type="common">Maidenhair fern</name>
    <dbReference type="NCBI Taxonomy" id="13818"/>
    <lineage>
        <taxon>Eukaryota</taxon>
        <taxon>Viridiplantae</taxon>
        <taxon>Streptophyta</taxon>
        <taxon>Embryophyta</taxon>
        <taxon>Tracheophyta</taxon>
        <taxon>Polypodiopsida</taxon>
        <taxon>Polypodiidae</taxon>
        <taxon>Polypodiales</taxon>
        <taxon>Pteridineae</taxon>
        <taxon>Pteridaceae</taxon>
        <taxon>Vittarioideae</taxon>
        <taxon>Adiantum</taxon>
    </lineage>
</organism>
<name>A0A9D4UHN4_ADICA</name>
<keyword evidence="2 3" id="KW-0808">Transferase</keyword>
<keyword evidence="7" id="KW-1185">Reference proteome</keyword>
<comment type="similarity">
    <text evidence="1 3">Belongs to the UDP-glycosyltransferase family.</text>
</comment>
<dbReference type="FunFam" id="3.40.50.2000:FF:000056">
    <property type="entry name" value="Glycosyltransferase"/>
    <property type="match status" value="1"/>
</dbReference>
<dbReference type="PANTHER" id="PTHR11926:SF774">
    <property type="entry name" value="UDP-GLYCOSYLTRANSFERASE 85A1-RELATED"/>
    <property type="match status" value="1"/>
</dbReference>
<dbReference type="Proteomes" id="UP000886520">
    <property type="component" value="Chromosome 16"/>
</dbReference>
<dbReference type="EMBL" id="JABFUD020000016">
    <property type="protein sequence ID" value="KAI5068098.1"/>
    <property type="molecule type" value="Genomic_DNA"/>
</dbReference>